<name>A0A0C9SV43_PAXIN</name>
<dbReference type="EMBL" id="KN819355">
    <property type="protein sequence ID" value="KIJ13124.1"/>
    <property type="molecule type" value="Genomic_DNA"/>
</dbReference>
<evidence type="ECO:0000256" key="1">
    <source>
        <dbReference type="SAM" id="MobiDB-lite"/>
    </source>
</evidence>
<feature type="compositionally biased region" description="Polar residues" evidence="1">
    <location>
        <begin position="295"/>
        <end position="311"/>
    </location>
</feature>
<sequence>MDRGPSKVQSPGNIHCLGCCGSGIDEDRFGGRQRPNLERGNGCSFKSRPSHVTHHISLTYVIGGRWSEVVIWNSDDSDQLPPTHLATSSWDGKTTFIFDISTGKQRPAIPLAGPSRNDGRGLDPFWDSLPNLAQQASPQPQRVLNKVRNTFASIFTRNPAVATQTTPVRDTVEPVEVMAGRDRPFWVVLERITWTPVTKMIFVLFFCRQPGPQERGGFAPINRHTRPNSSQTRAGNVAATKSRSGHPETGCGVTNEGAGPSSSPPVTGNLPIHTQPERTSAAEPRPSATPAPKSQIRNQTKSIKMATTSEISPMPAHQDASRQPTPSKESLSLAVTPREPSSTSFTAIVLSTPLSISSGSPCPASARSSSHDVDIPSMITLSPIQIAIIKEYRRRQATADLENRNPSVVSPSAEHRATEVSNTSVVPA</sequence>
<feature type="compositionally biased region" description="Polar residues" evidence="1">
    <location>
        <begin position="227"/>
        <end position="242"/>
    </location>
</feature>
<dbReference type="HOGENOM" id="CLU_641073_0_0_1"/>
<dbReference type="Proteomes" id="UP000053647">
    <property type="component" value="Unassembled WGS sequence"/>
</dbReference>
<feature type="region of interest" description="Disordered" evidence="1">
    <location>
        <begin position="213"/>
        <end position="344"/>
    </location>
</feature>
<feature type="compositionally biased region" description="Polar residues" evidence="1">
    <location>
        <begin position="321"/>
        <end position="330"/>
    </location>
</feature>
<keyword evidence="3" id="KW-1185">Reference proteome</keyword>
<dbReference type="OrthoDB" id="1602884at2759"/>
<reference evidence="2 3" key="1">
    <citation type="submission" date="2014-06" db="EMBL/GenBank/DDBJ databases">
        <authorList>
            <consortium name="DOE Joint Genome Institute"/>
            <person name="Kuo A."/>
            <person name="Kohler A."/>
            <person name="Nagy L.G."/>
            <person name="Floudas D."/>
            <person name="Copeland A."/>
            <person name="Barry K.W."/>
            <person name="Cichocki N."/>
            <person name="Veneault-Fourrey C."/>
            <person name="LaButti K."/>
            <person name="Lindquist E.A."/>
            <person name="Lipzen A."/>
            <person name="Lundell T."/>
            <person name="Morin E."/>
            <person name="Murat C."/>
            <person name="Sun H."/>
            <person name="Tunlid A."/>
            <person name="Henrissat B."/>
            <person name="Grigoriev I.V."/>
            <person name="Hibbett D.S."/>
            <person name="Martin F."/>
            <person name="Nordberg H.P."/>
            <person name="Cantor M.N."/>
            <person name="Hua S.X."/>
        </authorList>
    </citation>
    <scope>NUCLEOTIDE SEQUENCE [LARGE SCALE GENOMIC DNA]</scope>
    <source>
        <strain evidence="2 3">ATCC 200175</strain>
    </source>
</reference>
<feature type="region of interest" description="Disordered" evidence="1">
    <location>
        <begin position="403"/>
        <end position="428"/>
    </location>
</feature>
<accession>A0A0C9SV43</accession>
<protein>
    <submittedName>
        <fullName evidence="2">Uncharacterized protein</fullName>
    </submittedName>
</protein>
<dbReference type="AlphaFoldDB" id="A0A0C9SV43"/>
<gene>
    <name evidence="2" type="ORF">PAXINDRAFT_14024</name>
</gene>
<proteinExistence type="predicted"/>
<reference evidence="3" key="2">
    <citation type="submission" date="2015-01" db="EMBL/GenBank/DDBJ databases">
        <title>Evolutionary Origins and Diversification of the Mycorrhizal Mutualists.</title>
        <authorList>
            <consortium name="DOE Joint Genome Institute"/>
            <consortium name="Mycorrhizal Genomics Consortium"/>
            <person name="Kohler A."/>
            <person name="Kuo A."/>
            <person name="Nagy L.G."/>
            <person name="Floudas D."/>
            <person name="Copeland A."/>
            <person name="Barry K.W."/>
            <person name="Cichocki N."/>
            <person name="Veneault-Fourrey C."/>
            <person name="LaButti K."/>
            <person name="Lindquist E.A."/>
            <person name="Lipzen A."/>
            <person name="Lundell T."/>
            <person name="Morin E."/>
            <person name="Murat C."/>
            <person name="Riley R."/>
            <person name="Ohm R."/>
            <person name="Sun H."/>
            <person name="Tunlid A."/>
            <person name="Henrissat B."/>
            <person name="Grigoriev I.V."/>
            <person name="Hibbett D.S."/>
            <person name="Martin F."/>
        </authorList>
    </citation>
    <scope>NUCLEOTIDE SEQUENCE [LARGE SCALE GENOMIC DNA]</scope>
    <source>
        <strain evidence="3">ATCC 200175</strain>
    </source>
</reference>
<organism evidence="2 3">
    <name type="scientific">Paxillus involutus ATCC 200175</name>
    <dbReference type="NCBI Taxonomy" id="664439"/>
    <lineage>
        <taxon>Eukaryota</taxon>
        <taxon>Fungi</taxon>
        <taxon>Dikarya</taxon>
        <taxon>Basidiomycota</taxon>
        <taxon>Agaricomycotina</taxon>
        <taxon>Agaricomycetes</taxon>
        <taxon>Agaricomycetidae</taxon>
        <taxon>Boletales</taxon>
        <taxon>Paxilineae</taxon>
        <taxon>Paxillaceae</taxon>
        <taxon>Paxillus</taxon>
    </lineage>
</organism>
<evidence type="ECO:0000313" key="2">
    <source>
        <dbReference type="EMBL" id="KIJ13124.1"/>
    </source>
</evidence>
<feature type="compositionally biased region" description="Polar residues" evidence="1">
    <location>
        <begin position="419"/>
        <end position="428"/>
    </location>
</feature>
<evidence type="ECO:0000313" key="3">
    <source>
        <dbReference type="Proteomes" id="UP000053647"/>
    </source>
</evidence>